<reference evidence="5 6" key="1">
    <citation type="submission" date="2007-04" db="EMBL/GenBank/DDBJ databases">
        <authorList>
            <person name="Fulton L."/>
            <person name="Clifton S."/>
            <person name="Fulton B."/>
            <person name="Xu J."/>
            <person name="Minx P."/>
            <person name="Pepin K.H."/>
            <person name="Johnson M."/>
            <person name="Thiruvilangam P."/>
            <person name="Bhonagiri V."/>
            <person name="Nash W.E."/>
            <person name="Mardis E.R."/>
            <person name="Wilson R.K."/>
        </authorList>
    </citation>
    <scope>NUCLEOTIDE SEQUENCE [LARGE SCALE GENOMIC DNA]</scope>
    <source>
        <strain evidence="5 6">ATCC 29799</strain>
    </source>
</reference>
<dbReference type="EMBL" id="AAXG02000040">
    <property type="protein sequence ID" value="EDM98321.1"/>
    <property type="molecule type" value="Genomic_DNA"/>
</dbReference>
<evidence type="ECO:0000313" key="4">
    <source>
        <dbReference type="EMBL" id="EDM98358.1"/>
    </source>
</evidence>
<comment type="caution">
    <text evidence="5">The sequence shown here is derived from an EMBL/GenBank/DDBJ whole genome shotgun (WGS) entry which is preliminary data.</text>
</comment>
<dbReference type="EMBL" id="AAXG02000038">
    <property type="protein sequence ID" value="EDM98330.1"/>
    <property type="molecule type" value="Genomic_DNA"/>
</dbReference>
<dbReference type="Proteomes" id="UP000003639">
    <property type="component" value="Unassembled WGS sequence"/>
</dbReference>
<accession>A6NYH6</accession>
<proteinExistence type="predicted"/>
<dbReference type="EMBL" id="AAXG02000041">
    <property type="protein sequence ID" value="EDM98295.1"/>
    <property type="molecule type" value="Genomic_DNA"/>
</dbReference>
<evidence type="ECO:0000313" key="2">
    <source>
        <dbReference type="EMBL" id="EDM98321.1"/>
    </source>
</evidence>
<evidence type="ECO:0000313" key="3">
    <source>
        <dbReference type="EMBL" id="EDM98330.1"/>
    </source>
</evidence>
<dbReference type="AlphaFoldDB" id="A6NYH6"/>
<dbReference type="EMBL" id="AAXG02000036">
    <property type="protein sequence ID" value="EDM98358.1"/>
    <property type="molecule type" value="Genomic_DNA"/>
</dbReference>
<name>A6NYH6_9FIRM</name>
<evidence type="ECO:0000313" key="1">
    <source>
        <dbReference type="EMBL" id="EDM98295.1"/>
    </source>
</evidence>
<protein>
    <submittedName>
        <fullName evidence="5">Uncharacterized protein</fullName>
    </submittedName>
</protein>
<reference evidence="5 6" key="2">
    <citation type="submission" date="2007-06" db="EMBL/GenBank/DDBJ databases">
        <title>Draft genome sequence of Pseudoflavonifractor capillosus ATCC 29799.</title>
        <authorList>
            <person name="Sudarsanam P."/>
            <person name="Ley R."/>
            <person name="Guruge J."/>
            <person name="Turnbaugh P.J."/>
            <person name="Mahowald M."/>
            <person name="Liep D."/>
            <person name="Gordon J."/>
        </authorList>
    </citation>
    <scope>NUCLEOTIDE SEQUENCE [LARGE SCALE GENOMIC DNA]</scope>
    <source>
        <strain evidence="5 6">ATCC 29799</strain>
    </source>
</reference>
<evidence type="ECO:0000313" key="5">
    <source>
        <dbReference type="EMBL" id="EDM98890.1"/>
    </source>
</evidence>
<organism evidence="5 6">
    <name type="scientific">Pseudoflavonifractor capillosus ATCC 29799</name>
    <dbReference type="NCBI Taxonomy" id="411467"/>
    <lineage>
        <taxon>Bacteria</taxon>
        <taxon>Bacillati</taxon>
        <taxon>Bacillota</taxon>
        <taxon>Clostridia</taxon>
        <taxon>Eubacteriales</taxon>
        <taxon>Oscillospiraceae</taxon>
        <taxon>Pseudoflavonifractor</taxon>
    </lineage>
</organism>
<keyword evidence="6" id="KW-1185">Reference proteome</keyword>
<dbReference type="STRING" id="411467.BACCAP_03276"/>
<sequence>MFAVAGGLTNLRMYGSIRRPYRNVWVRSSAAGVV</sequence>
<gene>
    <name evidence="5" type="ORF">BACCAP_03276</name>
    <name evidence="4" type="ORF">BACCAP_03793</name>
    <name evidence="3" type="ORF">BACCAP_03841</name>
    <name evidence="2" type="ORF">BACCAP_03856</name>
    <name evidence="1" type="ORF">BACCAP_03955</name>
</gene>
<evidence type="ECO:0000313" key="6">
    <source>
        <dbReference type="Proteomes" id="UP000003639"/>
    </source>
</evidence>
<dbReference type="EMBL" id="AAXG02000030">
    <property type="protein sequence ID" value="EDM98890.1"/>
    <property type="molecule type" value="Genomic_DNA"/>
</dbReference>